<dbReference type="Gramene" id="Kaladp0040s0690.1.v1.1">
    <property type="protein sequence ID" value="Kaladp0040s0690.1.v1.1"/>
    <property type="gene ID" value="Kaladp0040s0690.v1.1"/>
</dbReference>
<organism evidence="2 3">
    <name type="scientific">Kalanchoe fedtschenkoi</name>
    <name type="common">Lavender scallops</name>
    <name type="synonym">South American air plant</name>
    <dbReference type="NCBI Taxonomy" id="63787"/>
    <lineage>
        <taxon>Eukaryota</taxon>
        <taxon>Viridiplantae</taxon>
        <taxon>Streptophyta</taxon>
        <taxon>Embryophyta</taxon>
        <taxon>Tracheophyta</taxon>
        <taxon>Spermatophyta</taxon>
        <taxon>Magnoliopsida</taxon>
        <taxon>eudicotyledons</taxon>
        <taxon>Gunneridae</taxon>
        <taxon>Pentapetalae</taxon>
        <taxon>Saxifragales</taxon>
        <taxon>Crassulaceae</taxon>
        <taxon>Kalanchoe</taxon>
    </lineage>
</organism>
<name>A0A7N0TPH8_KALFE</name>
<evidence type="ECO:0000256" key="1">
    <source>
        <dbReference type="SAM" id="MobiDB-lite"/>
    </source>
</evidence>
<proteinExistence type="predicted"/>
<dbReference type="AlphaFoldDB" id="A0A7N0TPH8"/>
<feature type="compositionally biased region" description="Basic residues" evidence="1">
    <location>
        <begin position="84"/>
        <end position="95"/>
    </location>
</feature>
<feature type="compositionally biased region" description="Low complexity" evidence="1">
    <location>
        <begin position="13"/>
        <end position="28"/>
    </location>
</feature>
<evidence type="ECO:0000313" key="3">
    <source>
        <dbReference type="Proteomes" id="UP000594263"/>
    </source>
</evidence>
<feature type="region of interest" description="Disordered" evidence="1">
    <location>
        <begin position="1"/>
        <end position="121"/>
    </location>
</feature>
<dbReference type="EnsemblPlants" id="Kaladp0040s0690.1.v1.1">
    <property type="protein sequence ID" value="Kaladp0040s0690.1.v1.1"/>
    <property type="gene ID" value="Kaladp0040s0690.v1.1"/>
</dbReference>
<keyword evidence="3" id="KW-1185">Reference proteome</keyword>
<accession>A0A7N0TPH8</accession>
<dbReference type="Proteomes" id="UP000594263">
    <property type="component" value="Unplaced"/>
</dbReference>
<reference evidence="2" key="1">
    <citation type="submission" date="2021-01" db="UniProtKB">
        <authorList>
            <consortium name="EnsemblPlants"/>
        </authorList>
    </citation>
    <scope>IDENTIFICATION</scope>
</reference>
<feature type="compositionally biased region" description="Basic and acidic residues" evidence="1">
    <location>
        <begin position="96"/>
        <end position="121"/>
    </location>
</feature>
<feature type="compositionally biased region" description="Polar residues" evidence="1">
    <location>
        <begin position="1"/>
        <end position="12"/>
    </location>
</feature>
<evidence type="ECO:0000313" key="2">
    <source>
        <dbReference type="EnsemblPlants" id="Kaladp0040s0690.1.v1.1"/>
    </source>
</evidence>
<sequence length="121" mass="13172">MPHAASSATFSKSGSGLTLTAASSASPAGPFPFPLTFVHSNSSRPTPHPHRSRPSSFTPFRSGAWPQRMTLWSGGGRMTDLERRRRQATRTRHRSGTADRSELKKSVVRAADRDADVARGR</sequence>
<protein>
    <submittedName>
        <fullName evidence="2">Uncharacterized protein</fullName>
    </submittedName>
</protein>